<dbReference type="SUPFAM" id="SSF63825">
    <property type="entry name" value="YWTD domain"/>
    <property type="match status" value="4"/>
</dbReference>
<comment type="caution">
    <text evidence="12">Lacks conserved residue(s) required for the propagation of feature annotation.</text>
</comment>
<dbReference type="PROSITE" id="PS00236">
    <property type="entry name" value="NEUROTR_ION_CHANNEL"/>
    <property type="match status" value="1"/>
</dbReference>
<feature type="disulfide bond" evidence="12">
    <location>
        <begin position="965"/>
        <end position="977"/>
    </location>
</feature>
<keyword evidence="18" id="KW-1185">Reference proteome</keyword>
<dbReference type="PROSITE" id="PS51120">
    <property type="entry name" value="LDLRB"/>
    <property type="match status" value="15"/>
</dbReference>
<dbReference type="NCBIfam" id="TIGR00860">
    <property type="entry name" value="LIC"/>
    <property type="match status" value="1"/>
</dbReference>
<keyword evidence="7 15" id="KW-0472">Membrane</keyword>
<dbReference type="InterPro" id="IPR036734">
    <property type="entry name" value="Neur_chan_lig-bd_sf"/>
</dbReference>
<dbReference type="Pfam" id="PF07645">
    <property type="entry name" value="EGF_CA"/>
    <property type="match status" value="1"/>
</dbReference>
<feature type="repeat" description="LDL-receptor class B" evidence="13">
    <location>
        <begin position="1830"/>
        <end position="1872"/>
    </location>
</feature>
<evidence type="ECO:0000256" key="5">
    <source>
        <dbReference type="ARBA" id="ARBA00022737"/>
    </source>
</evidence>
<feature type="region of interest" description="Disordered" evidence="14">
    <location>
        <begin position="2521"/>
        <end position="2556"/>
    </location>
</feature>
<dbReference type="EMBL" id="OW152815">
    <property type="protein sequence ID" value="CAH2063476.1"/>
    <property type="molecule type" value="Genomic_DNA"/>
</dbReference>
<feature type="disulfide bond" evidence="12">
    <location>
        <begin position="851"/>
        <end position="869"/>
    </location>
</feature>
<evidence type="ECO:0000313" key="17">
    <source>
        <dbReference type="EMBL" id="CAH2063476.1"/>
    </source>
</evidence>
<feature type="repeat" description="LDL-receptor class B" evidence="13">
    <location>
        <begin position="1873"/>
        <end position="1915"/>
    </location>
</feature>
<dbReference type="Gene3D" id="2.10.25.10">
    <property type="entry name" value="Laminin"/>
    <property type="match status" value="2"/>
</dbReference>
<dbReference type="PROSITE" id="PS50068">
    <property type="entry name" value="LDLRA_2"/>
    <property type="match status" value="8"/>
</dbReference>
<dbReference type="PROSITE" id="PS01186">
    <property type="entry name" value="EGF_2"/>
    <property type="match status" value="2"/>
</dbReference>
<name>A0ABN8IQP4_9NEOP</name>
<dbReference type="InterPro" id="IPR023415">
    <property type="entry name" value="LDLR_class-A_CS"/>
</dbReference>
<keyword evidence="5" id="KW-0677">Repeat</keyword>
<accession>A0ABN8IQP4</accession>
<feature type="disulfide bond" evidence="12">
    <location>
        <begin position="782"/>
        <end position="797"/>
    </location>
</feature>
<feature type="disulfide bond" evidence="12">
    <location>
        <begin position="1026"/>
        <end position="1041"/>
    </location>
</feature>
<feature type="repeat" description="LDL-receptor class B" evidence="13">
    <location>
        <begin position="1655"/>
        <end position="1697"/>
    </location>
</feature>
<dbReference type="SUPFAM" id="SSF90112">
    <property type="entry name" value="Neurotransmitter-gated ion-channel transmembrane pore"/>
    <property type="match status" value="1"/>
</dbReference>
<dbReference type="InterPro" id="IPR036719">
    <property type="entry name" value="Neuro-gated_channel_TM_sf"/>
</dbReference>
<evidence type="ECO:0000256" key="2">
    <source>
        <dbReference type="ARBA" id="ARBA00022536"/>
    </source>
</evidence>
<dbReference type="Gene3D" id="2.120.10.30">
    <property type="entry name" value="TolB, C-terminal domain"/>
    <property type="match status" value="4"/>
</dbReference>
<dbReference type="CDD" id="cd19006">
    <property type="entry name" value="LGIC_ECD_GABAAR_LCCH3-like"/>
    <property type="match status" value="1"/>
</dbReference>
<dbReference type="CDD" id="cd00112">
    <property type="entry name" value="LDLa"/>
    <property type="match status" value="8"/>
</dbReference>
<dbReference type="InterPro" id="IPR038050">
    <property type="entry name" value="Neuro_actylchol_rec"/>
</dbReference>
<dbReference type="PROSITE" id="PS01187">
    <property type="entry name" value="EGF_CA"/>
    <property type="match status" value="1"/>
</dbReference>
<dbReference type="InterPro" id="IPR002172">
    <property type="entry name" value="LDrepeatLR_classA_rpt"/>
</dbReference>
<feature type="repeat" description="LDL-receptor class B" evidence="13">
    <location>
        <begin position="1301"/>
        <end position="1344"/>
    </location>
</feature>
<feature type="repeat" description="LDL-receptor class B" evidence="13">
    <location>
        <begin position="2181"/>
        <end position="2222"/>
    </location>
</feature>
<feature type="disulfide bond" evidence="12">
    <location>
        <begin position="890"/>
        <end position="908"/>
    </location>
</feature>
<feature type="disulfide bond" evidence="12">
    <location>
        <begin position="902"/>
        <end position="917"/>
    </location>
</feature>
<feature type="repeat" description="LDL-receptor class B" evidence="13">
    <location>
        <begin position="2267"/>
        <end position="2308"/>
    </location>
</feature>
<evidence type="ECO:0000256" key="4">
    <source>
        <dbReference type="ARBA" id="ARBA00022692"/>
    </source>
</evidence>
<feature type="disulfide bond" evidence="12">
    <location>
        <begin position="1014"/>
        <end position="1032"/>
    </location>
</feature>
<evidence type="ECO:0000256" key="7">
    <source>
        <dbReference type="ARBA" id="ARBA00023136"/>
    </source>
</evidence>
<dbReference type="InterPro" id="IPR000033">
    <property type="entry name" value="LDLR_classB_rpt"/>
</dbReference>
<dbReference type="Pfam" id="PF00057">
    <property type="entry name" value="Ldl_recept_a"/>
    <property type="match status" value="7"/>
</dbReference>
<feature type="disulfide bond" evidence="12">
    <location>
        <begin position="1070"/>
        <end position="1085"/>
    </location>
</feature>
<feature type="transmembrane region" description="Helical" evidence="15">
    <location>
        <begin position="371"/>
        <end position="391"/>
    </location>
</feature>
<feature type="domain" description="EGF-like" evidence="16">
    <location>
        <begin position="1153"/>
        <end position="1168"/>
    </location>
</feature>
<dbReference type="InterPro" id="IPR006201">
    <property type="entry name" value="Neur_channel"/>
</dbReference>
<feature type="repeat" description="LDL-receptor class B" evidence="13">
    <location>
        <begin position="1568"/>
        <end position="1610"/>
    </location>
</feature>
<dbReference type="PANTHER" id="PTHR22722">
    <property type="entry name" value="LOW-DENSITY LIPOPROTEIN RECEPTOR-RELATED PROTEIN 2-RELATED"/>
    <property type="match status" value="1"/>
</dbReference>
<evidence type="ECO:0000256" key="11">
    <source>
        <dbReference type="ARBA" id="ARBA00046288"/>
    </source>
</evidence>
<dbReference type="PROSITE" id="PS01209">
    <property type="entry name" value="LDLRA_1"/>
    <property type="match status" value="5"/>
</dbReference>
<feature type="disulfide bond" evidence="12">
    <location>
        <begin position="984"/>
        <end position="999"/>
    </location>
</feature>
<dbReference type="Gene3D" id="1.20.58.390">
    <property type="entry name" value="Neurotransmitter-gated ion-channel transmembrane domain"/>
    <property type="match status" value="1"/>
</dbReference>
<evidence type="ECO:0000313" key="18">
    <source>
        <dbReference type="Proteomes" id="UP000837857"/>
    </source>
</evidence>
<dbReference type="Pfam" id="PF14670">
    <property type="entry name" value="FXa_inhibition"/>
    <property type="match status" value="3"/>
</dbReference>
<dbReference type="Proteomes" id="UP000837857">
    <property type="component" value="Chromosome 3"/>
</dbReference>
<dbReference type="SMART" id="SM00179">
    <property type="entry name" value="EGF_CA"/>
    <property type="match status" value="3"/>
</dbReference>
<gene>
    <name evidence="17" type="ORF">IPOD504_LOCUS12536</name>
</gene>
<keyword evidence="9" id="KW-0675">Receptor</keyword>
<feature type="transmembrane region" description="Helical" evidence="15">
    <location>
        <begin position="2430"/>
        <end position="2455"/>
    </location>
</feature>
<dbReference type="InterPro" id="IPR006202">
    <property type="entry name" value="Neur_chan_lig-bd"/>
</dbReference>
<dbReference type="SUPFAM" id="SSF57424">
    <property type="entry name" value="LDL receptor-like module"/>
    <property type="match status" value="8"/>
</dbReference>
<evidence type="ECO:0000256" key="6">
    <source>
        <dbReference type="ARBA" id="ARBA00022989"/>
    </source>
</evidence>
<dbReference type="SUPFAM" id="SSF57196">
    <property type="entry name" value="EGF/Laminin"/>
    <property type="match status" value="4"/>
</dbReference>
<dbReference type="InterPro" id="IPR018097">
    <property type="entry name" value="EGF_Ca-bd_CS"/>
</dbReference>
<keyword evidence="4 15" id="KW-0812">Transmembrane</keyword>
<feature type="repeat" description="LDL-receptor class B" evidence="13">
    <location>
        <begin position="1916"/>
        <end position="1959"/>
    </location>
</feature>
<evidence type="ECO:0000256" key="9">
    <source>
        <dbReference type="ARBA" id="ARBA00023170"/>
    </source>
</evidence>
<dbReference type="CDD" id="cd19049">
    <property type="entry name" value="LGIC_TM_anion"/>
    <property type="match status" value="1"/>
</dbReference>
<feature type="repeat" description="LDL-receptor class B" evidence="13">
    <location>
        <begin position="2223"/>
        <end position="2266"/>
    </location>
</feature>
<dbReference type="CDD" id="cd00054">
    <property type="entry name" value="EGF_CA"/>
    <property type="match status" value="1"/>
</dbReference>
<dbReference type="InterPro" id="IPR036055">
    <property type="entry name" value="LDL_receptor-like_sf"/>
</dbReference>
<evidence type="ECO:0000256" key="8">
    <source>
        <dbReference type="ARBA" id="ARBA00023157"/>
    </source>
</evidence>
<feature type="disulfide bond" evidence="12">
    <location>
        <begin position="924"/>
        <end position="936"/>
    </location>
</feature>
<proteinExistence type="predicted"/>
<feature type="repeat" description="LDL-receptor class B" evidence="13">
    <location>
        <begin position="1215"/>
        <end position="1257"/>
    </location>
</feature>
<feature type="non-terminal residue" evidence="17">
    <location>
        <position position="2556"/>
    </location>
</feature>
<evidence type="ECO:0000256" key="3">
    <source>
        <dbReference type="ARBA" id="ARBA00022583"/>
    </source>
</evidence>
<feature type="disulfide bond" evidence="12">
    <location>
        <begin position="972"/>
        <end position="990"/>
    </location>
</feature>
<sequence length="2556" mass="286570">MIRNGQIWAGRCSAVIREGASGERRCGRARRTRDAIPSSATAPAARDNFARDNFARDNFARQSCAGRRVTKDADGADAVQGGAALSDALAVRPVCAMSARRTRLRHAELLARLMLPLVLSLTQAQLERAVVVDRLENVTHTVSRILDGYDIRLRPNFGGDPLYVGMDLTIASFDAISEVNMDYTITLYLNQYWKDERLAFGLSDEVLTLSGDFADKIWVPDTFFANDKNSFLHDVTERNKLVRLGGEGSITYGMRFTATLACMMDLHYYPLDSQNCTVEIENGYTVSDVVMYWKETPVRGVEDAELPQFTVLGHETNDRKEKLATGVYQRLSLSFKLRRNIGYFVFQTYLPSILIVMLSWVSFWINHEATSARVALGITTVLTMTTISTGVRSSLPRISYVKAIDIYLVMCFVFVFAALLEYAAVNYTYWGARARKRAKLKNRDQISSSTSVEKDLKCSSGSHSNEEIIALRECSSAGRVSPLLGLRTRPLPPLAGAPPSLRLQRDHTHLRYRTRPHSRNSRNGTSGRPKVMHALRRSATVIKASMPKIRDIVEPGGGRSPFIDERRLRGGAKVPDCLVPSEAIVGSTSLNWLRESGTVWPKKIALSGQITLNVENYPGNVSGSHAAATTSSIAENRAYHLSLFESRCFKIYSTMSPLTLWVTYSTILCLPVLAEELFPLPPPRPANTTADPADTRSVGRVPPYQPPAIGVVPAQIQPPGFRPHSPYTRVDSWHHRQLGHESVVVSEDLDDDLDDGGCHHPCPPEHFSCQISCTCIPMEKRCDGIAECAEAEDEQGCSRACEETDNRTICHNTNVCISLHWICDGDNDCGDFSDETHCDGNANCTDGQFQCANGLCIHKEWFCDGDDDCRDNSDEMNCPKGKCGKKQFTCASGECLAAHWRCDKEPDCPDNSDEMDCPLDFLQCSDNEIQCNNKNCVRKEFQCDKDNDCGDWTDEDSCPIVQSSCSPGEFKCGDGKCIPDRWRCDAERDCAAGDDEMNCEPYGIRNCTSDEHSCIDRRCILKTWLCDGVRDCTNGEDETDCEVSCDQDQYMCKSLYNSAFRNCVNRKHVCDGMKDCPKGDDEDNCPTKRNCGPEDKCEGQCITTYDNHPACACPLGFLLADNGFSCHDIDECMYQQDPVCSQTCSNTIGSFECGCMTGYVLRPDKRSCKPIGESPTLLFSNRIGIRKVWLTGENYMPVLKGLHSAIALDYHYERNIIFWAETNLKVIRVVELSSHTITDVIKWGIDMPSGLAVDWIHDLLFWTDSGTRRIEVAALDGTRRAVLAANDLDKPRAIVVHPGDALVFWTDWGPNPKIERADMDGNKRRTIVVDQIFWPNGLTIDYIESKIYWADAKHHVIERASFDGRNRKKITNKGLPHPYSLTLFEDALYWTDWHTKSISTVNKNTGKGIQTVHASPNVPMDIHSYHQMRQIRSYRNRCGKNNGGCSHLCLPNSNSYSCRCPAGFNLNADGRTCEETPEKLLLYARKKDIRLKQLNPRKQIDSLDAVIPVENIKSAVALDWDHNTNSIFWSDVEKDTINRAYLDGSGQTVLISSNLISPAGLAYDWLTDKLYWTDAGTNRIEVSNANGTMRTLLAWQNIDKPRDIVLDPKGGTMYWSDWGQNPCIERADMDGGNRRRFLFGAMTWPNGLALDLENNRIYWTDGGNRTIEYANLDGTGRKTLIAQHLPHPFGLDLYGDEVLWTDWDTKSIQAANKDTGKNRRTLGAGIDGLMDVRVFHNDRRKVPNRCAKNNGGCSHLCLLKPGGRSCACPTGIKLRKDGRTCAEGPENYLVFAHRVDIRIVSLDVPYLVDVVMPLPPLKNALGVDVDQKTGLIYWSDTGVRKIQRSKTNGENVETVFEHGLHTCDGIAIDSTGRKIYWTDGGRNSIEVAELDGSRRKVLIWTGLDSPRAIALYYERGIMFWSDWGTTAKIERADMDGNNRGVIVQDNIKWPNGLAIDKNGGRLYWNDAKLLTIESSDFNGHDRRILKKDVPYPYGIVIVDQYIFWTDWKTKALHRANKTNGEDQIVIRENLEGLMDIKLVKNGDVKINACGNNNGGCSHLCLRAPRGYTCACPTGTVFENATDPNPKICKPYPDTFLVFASRTSMTMISLDTPEHWDITLPVKNVSNSVAVDFHWEERVLFFSDVGHDVVRSIDMRNMSEARVVVSGRLDTPNGLGVDWIANNIYWTDNDFKVIEVARLDGSCRKILISELTEPRALTLFPAKGYLYWSDWGESPNIERSMLDGSQRKVIVSHDLGFPNGLTIDYKDRRLYWTDALKDRIDTSDLNGQHRVQLVPNAKNPFGLTQINDYIYWTDWYSKSVMRADKKTGKNVTAIRSDLEMAMEIKVVSAEKQRGWNPCKEDNGGCSHLCLFRGHDYVCACPDLPDNQLCSTDPTLRVDLKIPSHYPSYYDYMDTEVANIPPKPTPAPEKSIGAMIIGVILIACVILGVLTIIFICLKLHTDRGGEVKENYREAGGHISFHNPNYNCAGSTSGQDQAERRQNRFQGIFKYDKSQERVTNVYIPEGTSLLPPPPPPPKGLKKPRPTHEDFEPVTLHTFA</sequence>
<keyword evidence="6 15" id="KW-1133">Transmembrane helix</keyword>
<dbReference type="SUPFAM" id="SSF63712">
    <property type="entry name" value="Nicotinic receptor ligand binding domain-like"/>
    <property type="match status" value="1"/>
</dbReference>
<keyword evidence="2" id="KW-0245">EGF-like domain</keyword>
<feature type="repeat" description="LDL-receptor class B" evidence="13">
    <location>
        <begin position="1258"/>
        <end position="1300"/>
    </location>
</feature>
<feature type="disulfide bond" evidence="12">
    <location>
        <begin position="883"/>
        <end position="895"/>
    </location>
</feature>
<dbReference type="Gene3D" id="4.10.400.10">
    <property type="entry name" value="Low-density Lipoprotein Receptor"/>
    <property type="match status" value="8"/>
</dbReference>
<comment type="subcellular location">
    <subcellularLocation>
        <location evidence="11">Endomembrane system</location>
        <topology evidence="11">Single-pass type I membrane protein</topology>
    </subcellularLocation>
    <subcellularLocation>
        <location evidence="1">Membrane</location>
        <topology evidence="1">Multi-pass membrane protein</topology>
    </subcellularLocation>
</comment>
<dbReference type="InterPro" id="IPR000742">
    <property type="entry name" value="EGF"/>
</dbReference>
<evidence type="ECO:0000256" key="14">
    <source>
        <dbReference type="SAM" id="MobiDB-lite"/>
    </source>
</evidence>
<evidence type="ECO:0000256" key="13">
    <source>
        <dbReference type="PROSITE-ProRule" id="PRU00461"/>
    </source>
</evidence>
<feature type="repeat" description="LDL-receptor class B" evidence="13">
    <location>
        <begin position="1345"/>
        <end position="1387"/>
    </location>
</feature>
<dbReference type="PRINTS" id="PR00261">
    <property type="entry name" value="LDLRECEPTOR"/>
</dbReference>
<feature type="disulfide bond" evidence="12">
    <location>
        <begin position="823"/>
        <end position="838"/>
    </location>
</feature>
<feature type="transmembrane region" description="Helical" evidence="15">
    <location>
        <begin position="403"/>
        <end position="425"/>
    </location>
</feature>
<dbReference type="InterPro" id="IPR001881">
    <property type="entry name" value="EGF-like_Ca-bd_dom"/>
</dbReference>
<reference evidence="17" key="1">
    <citation type="submission" date="2022-03" db="EMBL/GenBank/DDBJ databases">
        <authorList>
            <person name="Martin H S."/>
        </authorList>
    </citation>
    <scope>NUCLEOTIDE SEQUENCE</scope>
</reference>
<dbReference type="Pfam" id="PF00058">
    <property type="entry name" value="Ldl_recept_b"/>
    <property type="match status" value="11"/>
</dbReference>
<evidence type="ECO:0000256" key="1">
    <source>
        <dbReference type="ARBA" id="ARBA00004141"/>
    </source>
</evidence>
<dbReference type="InterPro" id="IPR051221">
    <property type="entry name" value="LDLR-related"/>
</dbReference>
<feature type="repeat" description="LDL-receptor class B" evidence="13">
    <location>
        <begin position="1611"/>
        <end position="1654"/>
    </location>
</feature>
<feature type="disulfide bond" evidence="12">
    <location>
        <begin position="943"/>
        <end position="958"/>
    </location>
</feature>
<feature type="repeat" description="LDL-receptor class B" evidence="13">
    <location>
        <begin position="1960"/>
        <end position="2001"/>
    </location>
</feature>
<evidence type="ECO:0000256" key="15">
    <source>
        <dbReference type="SAM" id="Phobius"/>
    </source>
</evidence>
<organism evidence="17 18">
    <name type="scientific">Iphiclides podalirius</name>
    <name type="common">scarce swallowtail</name>
    <dbReference type="NCBI Taxonomy" id="110791"/>
    <lineage>
        <taxon>Eukaryota</taxon>
        <taxon>Metazoa</taxon>
        <taxon>Ecdysozoa</taxon>
        <taxon>Arthropoda</taxon>
        <taxon>Hexapoda</taxon>
        <taxon>Insecta</taxon>
        <taxon>Pterygota</taxon>
        <taxon>Neoptera</taxon>
        <taxon>Endopterygota</taxon>
        <taxon>Lepidoptera</taxon>
        <taxon>Glossata</taxon>
        <taxon>Ditrysia</taxon>
        <taxon>Papilionoidea</taxon>
        <taxon>Papilionidae</taxon>
        <taxon>Papilioninae</taxon>
        <taxon>Iphiclides</taxon>
    </lineage>
</organism>
<dbReference type="InterPro" id="IPR006029">
    <property type="entry name" value="Neurotrans-gated_channel_TM"/>
</dbReference>
<dbReference type="SMART" id="SM00181">
    <property type="entry name" value="EGF"/>
    <property type="match status" value="6"/>
</dbReference>
<feature type="repeat" description="LDL-receptor class B" evidence="13">
    <location>
        <begin position="1525"/>
        <end position="1567"/>
    </location>
</feature>
<feature type="disulfide bond" evidence="12">
    <location>
        <begin position="863"/>
        <end position="878"/>
    </location>
</feature>
<evidence type="ECO:0000259" key="16">
    <source>
        <dbReference type="PROSITE" id="PS01186"/>
    </source>
</evidence>
<dbReference type="Gene3D" id="2.70.170.10">
    <property type="entry name" value="Neurotransmitter-gated ion-channel ligand-binding domain"/>
    <property type="match status" value="1"/>
</dbReference>
<dbReference type="InterPro" id="IPR049883">
    <property type="entry name" value="NOTCH1_EGF-like"/>
</dbReference>
<dbReference type="PANTHER" id="PTHR22722:SF15">
    <property type="entry name" value="LOW-DENSITY LIPOPROTEIN RECEPTOR-RELATED"/>
    <property type="match status" value="1"/>
</dbReference>
<dbReference type="SMART" id="SM00135">
    <property type="entry name" value="LY"/>
    <property type="match status" value="20"/>
</dbReference>
<dbReference type="Pfam" id="PF02932">
    <property type="entry name" value="Neur_chan_memb"/>
    <property type="match status" value="1"/>
</dbReference>
<dbReference type="InterPro" id="IPR018000">
    <property type="entry name" value="Neurotransmitter_ion_chnl_CS"/>
</dbReference>
<evidence type="ECO:0000256" key="10">
    <source>
        <dbReference type="ARBA" id="ARBA00023180"/>
    </source>
</evidence>
<feature type="disulfide bond" evidence="12">
    <location>
        <begin position="931"/>
        <end position="949"/>
    </location>
</feature>
<feature type="domain" description="EGF-like" evidence="16">
    <location>
        <begin position="1458"/>
        <end position="1473"/>
    </location>
</feature>
<protein>
    <recommendedName>
        <fullName evidence="16">EGF-like domain-containing protein</fullName>
    </recommendedName>
</protein>
<keyword evidence="3" id="KW-0254">Endocytosis</keyword>
<keyword evidence="8 12" id="KW-1015">Disulfide bond</keyword>
<feature type="transmembrane region" description="Helical" evidence="15">
    <location>
        <begin position="341"/>
        <end position="365"/>
    </location>
</feature>
<feature type="disulfide bond" evidence="12">
    <location>
        <begin position="1007"/>
        <end position="1019"/>
    </location>
</feature>
<dbReference type="Pfam" id="PF02931">
    <property type="entry name" value="Neur_chan_LBD"/>
    <property type="match status" value="1"/>
</dbReference>
<dbReference type="InterPro" id="IPR011042">
    <property type="entry name" value="6-blade_b-propeller_TolB-like"/>
</dbReference>
<evidence type="ECO:0000256" key="12">
    <source>
        <dbReference type="PROSITE-ProRule" id="PRU00124"/>
    </source>
</evidence>
<keyword evidence="10" id="KW-0325">Glycoprotein</keyword>
<dbReference type="SMART" id="SM00192">
    <property type="entry name" value="LDLa"/>
    <property type="match status" value="8"/>
</dbReference>
<feature type="disulfide bond" evidence="12">
    <location>
        <begin position="844"/>
        <end position="856"/>
    </location>
</feature>